<accession>A0ACC2V673</accession>
<evidence type="ECO:0000313" key="2">
    <source>
        <dbReference type="Proteomes" id="UP001230649"/>
    </source>
</evidence>
<proteinExistence type="predicted"/>
<evidence type="ECO:0000313" key="1">
    <source>
        <dbReference type="EMBL" id="KAJ9094840.1"/>
    </source>
</evidence>
<gene>
    <name evidence="1" type="ORF">QFC20_006818</name>
</gene>
<name>A0ACC2V673_9TREE</name>
<comment type="caution">
    <text evidence="1">The sequence shown here is derived from an EMBL/GenBank/DDBJ whole genome shotgun (WGS) entry which is preliminary data.</text>
</comment>
<keyword evidence="2" id="KW-1185">Reference proteome</keyword>
<sequence>MGLLKLFKSKSDSGGEQANRSHSFSSSVENDDTRLPHPPGLGNQSRSVSTSSVRSGSGFLGQRNSKDRTQSQLAIKTIPYESIPPQRPPQPRSASGSSHLSSPRIPHGHAHQPSRLSSMHPPPLNHPSSTAPRQGEPQDRQSERPYSNYVLPDLNLGRRGPSTGPLLSFPTTGPGSVPSPRDMVTDGRKRNDSDRSWDGRGEQAMGDNRMSSAYADPHAQGERYTNQSRPIQHRGYMDASGQRPLPEPPSATSQPSSTFNLGASVSSASTAHDPFNSQSSNSASSGSATPRPSLSINPVVLAEPSIGMRSTSNRSENHFVPPNSSNSTKANSNQSVFPWLNRPRSKSPNPLSEGSAPMIKSKSKEKGKGKPKTENDDGSFKVRAFRHVSSGSGVPPWEVQFEHGTLQRPQNAEAQRSESDPVAQQRANLRHGSPPLRSPETSAAQRPSLQGLGRPPSVAGSINSEHDTRQLSVQRFKQTRRYSGISMNDDQTPYQSPGQGHHRVKSDSSGVEVLLSPPKKRTGKLGSDSSDEEVLAPSRYDDKEASKDTQPLSRAMNRSFSTSALTSPPVIGVGASKSNEDPITERRSMDQSAAPGIVSHPLRRPPGFAVQGRRAVSVFDQSSQVTVPVGGKVTSQSSNRPFGHDRSRSASGIQDLAAEIQHAQPSPGNSSQARLALRDRLAGLAISTPPMTEVPLVSSPECEIPPAPRSPSPETPKVQSAIPRPSSSQALVTPRPLMQQRSVSNMSNNRQKARTGWDASSSDEESDTEKKPLRKVRTTSASKPPQATFKVQSLPSGVRRPPAPSEAFGMDEDESPARSSAVGKPGSRTSSFGSNRGPPTSSFQRPKLSSHSDPPNALADSDSDSSDSSEDEPLTAIKQKQSSSSLASRASLAIPGVQTKPSSRNSSPAKSSRSNSNMSLPPVSSPIVGRPAISPSSLPAASPAMSPSLISSRISLASTVVPRPPTSFVTAGSRTRDSPASSQSGATTGDTSSGGLPVTPKESMVALSNPATLHSARSSFSSTQYANNARRVSFAEDEKAKAAQNAKDEVSKDQSRKTNERRREEARKATEIGQAANGTPEENNIEATDPAALLQQMQSQMPQYGPMPNAFNPYFGMSNAPAPFMDPTQQMYMLQMQMAQMAQMAQMNPGMMQMQQQAIALAKQQYQASMVAAAMQAAEDAWERGSTMTGLGSTTGGMNPMAQMSPPHNPFPMGMSGMFPMMPAYSTAGSTYGGNVNPQGQSSTARPAASVYGESYGPPRPTANNNQTRPNRSRSSPSLDRLVAEQSNGPLRPVRQHQPNAQRPLPAPTGRRPVPQSMVPTKGPDNEILRAPPSTYGPPSTSGVPVPPSSWKTRSSGDRVR</sequence>
<protein>
    <submittedName>
        <fullName evidence="1">Uncharacterized protein</fullName>
    </submittedName>
</protein>
<dbReference type="EMBL" id="JASBWS010000133">
    <property type="protein sequence ID" value="KAJ9094840.1"/>
    <property type="molecule type" value="Genomic_DNA"/>
</dbReference>
<organism evidence="1 2">
    <name type="scientific">Naganishia adeliensis</name>
    <dbReference type="NCBI Taxonomy" id="92952"/>
    <lineage>
        <taxon>Eukaryota</taxon>
        <taxon>Fungi</taxon>
        <taxon>Dikarya</taxon>
        <taxon>Basidiomycota</taxon>
        <taxon>Agaricomycotina</taxon>
        <taxon>Tremellomycetes</taxon>
        <taxon>Filobasidiales</taxon>
        <taxon>Filobasidiaceae</taxon>
        <taxon>Naganishia</taxon>
    </lineage>
</organism>
<dbReference type="Proteomes" id="UP001230649">
    <property type="component" value="Unassembled WGS sequence"/>
</dbReference>
<reference evidence="1" key="1">
    <citation type="submission" date="2023-04" db="EMBL/GenBank/DDBJ databases">
        <title>Draft Genome sequencing of Naganishia species isolated from polar environments using Oxford Nanopore Technology.</title>
        <authorList>
            <person name="Leo P."/>
            <person name="Venkateswaran K."/>
        </authorList>
    </citation>
    <scope>NUCLEOTIDE SEQUENCE</scope>
    <source>
        <strain evidence="1">MNA-CCFEE 5262</strain>
    </source>
</reference>